<dbReference type="InterPro" id="IPR031311">
    <property type="entry name" value="CHIT_BIND_RR_consensus"/>
</dbReference>
<evidence type="ECO:0000256" key="3">
    <source>
        <dbReference type="SAM" id="MobiDB-lite"/>
    </source>
</evidence>
<accession>A0A4S2KIJ8</accession>
<dbReference type="PROSITE" id="PS51155">
    <property type="entry name" value="CHIT_BIND_RR_2"/>
    <property type="match status" value="3"/>
</dbReference>
<reference evidence="4 5" key="1">
    <citation type="journal article" date="2019" name="Philos. Trans. R. Soc. Lond., B, Biol. Sci.">
        <title>Ant behaviour and brain gene expression of defending hosts depend on the ecological success of the intruding social parasite.</title>
        <authorList>
            <person name="Kaur R."/>
            <person name="Stoldt M."/>
            <person name="Jongepier E."/>
            <person name="Feldmeyer B."/>
            <person name="Menzel F."/>
            <person name="Bornberg-Bauer E."/>
            <person name="Foitzik S."/>
        </authorList>
    </citation>
    <scope>NUCLEOTIDE SEQUENCE [LARGE SCALE GENOMIC DNA]</scope>
    <source>
        <tissue evidence="4">Whole body</tissue>
    </source>
</reference>
<dbReference type="InterPro" id="IPR050468">
    <property type="entry name" value="Cuticle_Struct_Prot"/>
</dbReference>
<name>A0A4S2KIJ8_9HYME</name>
<evidence type="ECO:0000256" key="1">
    <source>
        <dbReference type="ARBA" id="ARBA00022460"/>
    </source>
</evidence>
<feature type="compositionally biased region" description="Basic and acidic residues" evidence="3">
    <location>
        <begin position="344"/>
        <end position="354"/>
    </location>
</feature>
<dbReference type="PANTHER" id="PTHR10380">
    <property type="entry name" value="CUTICLE PROTEIN"/>
    <property type="match status" value="1"/>
</dbReference>
<evidence type="ECO:0000313" key="4">
    <source>
        <dbReference type="EMBL" id="TGZ49332.1"/>
    </source>
</evidence>
<proteinExistence type="predicted"/>
<comment type="caution">
    <text evidence="4">The sequence shown here is derived from an EMBL/GenBank/DDBJ whole genome shotgun (WGS) entry which is preliminary data.</text>
</comment>
<dbReference type="InterPro" id="IPR000618">
    <property type="entry name" value="Insect_cuticle"/>
</dbReference>
<protein>
    <submittedName>
        <fullName evidence="4">Endocuticle structural glycoprotein SgAbd-2</fullName>
    </submittedName>
</protein>
<dbReference type="GO" id="GO:0008010">
    <property type="term" value="F:structural constituent of chitin-based larval cuticle"/>
    <property type="evidence" value="ECO:0007669"/>
    <property type="project" value="TreeGrafter"/>
</dbReference>
<evidence type="ECO:0000313" key="5">
    <source>
        <dbReference type="Proteomes" id="UP000310200"/>
    </source>
</evidence>
<feature type="region of interest" description="Disordered" evidence="3">
    <location>
        <begin position="118"/>
        <end position="148"/>
    </location>
</feature>
<dbReference type="Proteomes" id="UP000310200">
    <property type="component" value="Unassembled WGS sequence"/>
</dbReference>
<feature type="region of interest" description="Disordered" evidence="3">
    <location>
        <begin position="338"/>
        <end position="358"/>
    </location>
</feature>
<organism evidence="4 5">
    <name type="scientific">Temnothorax longispinosus</name>
    <dbReference type="NCBI Taxonomy" id="300112"/>
    <lineage>
        <taxon>Eukaryota</taxon>
        <taxon>Metazoa</taxon>
        <taxon>Ecdysozoa</taxon>
        <taxon>Arthropoda</taxon>
        <taxon>Hexapoda</taxon>
        <taxon>Insecta</taxon>
        <taxon>Pterygota</taxon>
        <taxon>Neoptera</taxon>
        <taxon>Endopterygota</taxon>
        <taxon>Hymenoptera</taxon>
        <taxon>Apocrita</taxon>
        <taxon>Aculeata</taxon>
        <taxon>Formicoidea</taxon>
        <taxon>Formicidae</taxon>
        <taxon>Myrmicinae</taxon>
        <taxon>Temnothorax</taxon>
    </lineage>
</organism>
<dbReference type="STRING" id="300112.A0A4S2KIJ8"/>
<keyword evidence="5" id="KW-1185">Reference proteome</keyword>
<dbReference type="Pfam" id="PF00379">
    <property type="entry name" value="Chitin_bind_4"/>
    <property type="match status" value="3"/>
</dbReference>
<dbReference type="PRINTS" id="PR00947">
    <property type="entry name" value="CUTICLE"/>
</dbReference>
<feature type="compositionally biased region" description="Polar residues" evidence="3">
    <location>
        <begin position="118"/>
        <end position="133"/>
    </location>
</feature>
<gene>
    <name evidence="4" type="ORF">DBV15_03061</name>
</gene>
<dbReference type="EMBL" id="QBLH01002167">
    <property type="protein sequence ID" value="TGZ49332.1"/>
    <property type="molecule type" value="Genomic_DNA"/>
</dbReference>
<dbReference type="PANTHER" id="PTHR10380:SF241">
    <property type="entry name" value="CUTICULAR PROTEIN 47EG-RELATED"/>
    <property type="match status" value="1"/>
</dbReference>
<dbReference type="PROSITE" id="PS00233">
    <property type="entry name" value="CHIT_BIND_RR_1"/>
    <property type="match status" value="1"/>
</dbReference>
<evidence type="ECO:0000256" key="2">
    <source>
        <dbReference type="PROSITE-ProRule" id="PRU00497"/>
    </source>
</evidence>
<sequence length="543" mass="59329">MRCTGQKKKCIVKRRAGMTPFTAPRWHRRVYKEPKRLTKKHKYHHQPICISGKALLRRLGARVTEIMYTIKVLVAVVLCTTGTLSAPQRPSSGADKDAVITSQQLEVNFDGNYINNFETSNGISHQESGQPKQVEQETPVVSQGSDSYVAPDGQQVSITWLADENGFQVQGSHLPTAPPIPPEIQRALEWNAAHPEEDDGGQRPPGRATPRPLCFRQTAVGRERGKSVYSIAVRRPAVAHRDSLRHRLIHFGPELEIEIGPNTGAPVNRKYLCGDRAPGTKTISAMNPHLIILLSLAAVISAANEPIAIVRQEQDISPDGSYFLRWESANGITFEEQGVQKNSGQKDKEAEEVRGSASWTAPDGQKINLGWLADENGAVFQGAHLPTPPPPPEIPPAIQRALDWIAAHPSQEDRNKVIALCALVAVAFAAPVDNTTLIPILKQALDGPNPDGSYNYSYETGNGIQAQEEGHLNNVGTDSEALEAHGSFSYTDADGQTYQISYVANENGFQPEGAHLPTAPPVPPQIAKALQYIAEHPEENEEH</sequence>
<dbReference type="GO" id="GO:0062129">
    <property type="term" value="C:chitin-based extracellular matrix"/>
    <property type="evidence" value="ECO:0007669"/>
    <property type="project" value="TreeGrafter"/>
</dbReference>
<dbReference type="AlphaFoldDB" id="A0A4S2KIJ8"/>
<keyword evidence="1 2" id="KW-0193">Cuticle</keyword>